<feature type="transmembrane region" description="Helical" evidence="1">
    <location>
        <begin position="146"/>
        <end position="164"/>
    </location>
</feature>
<feature type="domain" description="Acyltransferase 3" evidence="2">
    <location>
        <begin position="18"/>
        <end position="292"/>
    </location>
</feature>
<evidence type="ECO:0000259" key="2">
    <source>
        <dbReference type="Pfam" id="PF01757"/>
    </source>
</evidence>
<feature type="transmembrane region" description="Helical" evidence="1">
    <location>
        <begin position="236"/>
        <end position="256"/>
    </location>
</feature>
<name>A0ABR8QGT8_9CELL</name>
<keyword evidence="1" id="KW-0472">Membrane</keyword>
<feature type="transmembrane region" description="Helical" evidence="1">
    <location>
        <begin position="203"/>
        <end position="224"/>
    </location>
</feature>
<feature type="transmembrane region" description="Helical" evidence="1">
    <location>
        <begin position="21"/>
        <end position="39"/>
    </location>
</feature>
<reference evidence="3 4" key="1">
    <citation type="submission" date="2020-08" db="EMBL/GenBank/DDBJ databases">
        <title>A Genomic Blueprint of the Chicken Gut Microbiome.</title>
        <authorList>
            <person name="Gilroy R."/>
            <person name="Ravi A."/>
            <person name="Getino M."/>
            <person name="Pursley I."/>
            <person name="Horton D.L."/>
            <person name="Alikhan N.-F."/>
            <person name="Baker D."/>
            <person name="Gharbi K."/>
            <person name="Hall N."/>
            <person name="Watson M."/>
            <person name="Adriaenssens E.M."/>
            <person name="Foster-Nyarko E."/>
            <person name="Jarju S."/>
            <person name="Secka A."/>
            <person name="Antonio M."/>
            <person name="Oren A."/>
            <person name="Chaudhuri R."/>
            <person name="La Ragione R.M."/>
            <person name="Hildebrand F."/>
            <person name="Pallen M.J."/>
        </authorList>
    </citation>
    <scope>NUCLEOTIDE SEQUENCE [LARGE SCALE GENOMIC DNA]</scope>
    <source>
        <strain evidence="3 4">Sa3CUA2</strain>
    </source>
</reference>
<dbReference type="InterPro" id="IPR002656">
    <property type="entry name" value="Acyl_transf_3_dom"/>
</dbReference>
<keyword evidence="3" id="KW-0012">Acyltransferase</keyword>
<feature type="transmembrane region" description="Helical" evidence="1">
    <location>
        <begin position="302"/>
        <end position="326"/>
    </location>
</feature>
<dbReference type="Pfam" id="PF01757">
    <property type="entry name" value="Acyl_transf_3"/>
    <property type="match status" value="1"/>
</dbReference>
<keyword evidence="1" id="KW-1133">Transmembrane helix</keyword>
<feature type="transmembrane region" description="Helical" evidence="1">
    <location>
        <begin position="170"/>
        <end position="191"/>
    </location>
</feature>
<dbReference type="PANTHER" id="PTHR37312:SF1">
    <property type="entry name" value="MEMBRANE-BOUND ACYLTRANSFERASE YKRP-RELATED"/>
    <property type="match status" value="1"/>
</dbReference>
<feature type="transmembrane region" description="Helical" evidence="1">
    <location>
        <begin position="45"/>
        <end position="61"/>
    </location>
</feature>
<feature type="transmembrane region" description="Helical" evidence="1">
    <location>
        <begin position="82"/>
        <end position="99"/>
    </location>
</feature>
<dbReference type="PANTHER" id="PTHR37312">
    <property type="entry name" value="MEMBRANE-BOUND ACYLTRANSFERASE YKRP-RELATED"/>
    <property type="match status" value="1"/>
</dbReference>
<sequence>MHTKVSIPGTSTASRSVAIDLVRVVAVVAIVLGHVWGEGVVREVVHPWHVPVFFLLSGYLWRSGRSLSDEVRRRTPTLLVPYVAWLVILLLVVVAVALARGDGLPLGAVRDALLGGAYAGRPFSAFWFVTALFVGVVLYRLLDQGAWYVRWVGALAGLVLGYLVPDVLAAVPLSVGLALPCLVFIAAGHELARWRPRLGDRAAVFVGAALVVLGAIAVATGLSAPVDLKQADLGTPVVSVLVAVMIGAGLVLLAEVGTRDLPAGAGRAVVALAAAALLVVLTHALVLWLLGTPPQGRVLDAVLALVLPWALGLALLRVPAAARVLLGGAAARGSRTPVR</sequence>
<dbReference type="RefSeq" id="WP_191784293.1">
    <property type="nucleotide sequence ID" value="NZ_JACSQV010000014.1"/>
</dbReference>
<dbReference type="InterPro" id="IPR052734">
    <property type="entry name" value="Nod_factor_acetyltransferase"/>
</dbReference>
<evidence type="ECO:0000256" key="1">
    <source>
        <dbReference type="SAM" id="Phobius"/>
    </source>
</evidence>
<evidence type="ECO:0000313" key="3">
    <source>
        <dbReference type="EMBL" id="MBD7919643.1"/>
    </source>
</evidence>
<gene>
    <name evidence="3" type="ORF">H9657_15340</name>
</gene>
<organism evidence="3 4">
    <name type="scientific">Cellulomonas avistercoris</name>
    <dbReference type="NCBI Taxonomy" id="2762242"/>
    <lineage>
        <taxon>Bacteria</taxon>
        <taxon>Bacillati</taxon>
        <taxon>Actinomycetota</taxon>
        <taxon>Actinomycetes</taxon>
        <taxon>Micrococcales</taxon>
        <taxon>Cellulomonadaceae</taxon>
        <taxon>Cellulomonas</taxon>
    </lineage>
</organism>
<dbReference type="EMBL" id="JACSQV010000014">
    <property type="protein sequence ID" value="MBD7919643.1"/>
    <property type="molecule type" value="Genomic_DNA"/>
</dbReference>
<keyword evidence="4" id="KW-1185">Reference proteome</keyword>
<evidence type="ECO:0000313" key="4">
    <source>
        <dbReference type="Proteomes" id="UP000604241"/>
    </source>
</evidence>
<feature type="transmembrane region" description="Helical" evidence="1">
    <location>
        <begin position="268"/>
        <end position="290"/>
    </location>
</feature>
<keyword evidence="1" id="KW-0812">Transmembrane</keyword>
<accession>A0ABR8QGT8</accession>
<keyword evidence="3" id="KW-0808">Transferase</keyword>
<comment type="caution">
    <text evidence="3">The sequence shown here is derived from an EMBL/GenBank/DDBJ whole genome shotgun (WGS) entry which is preliminary data.</text>
</comment>
<dbReference type="Proteomes" id="UP000604241">
    <property type="component" value="Unassembled WGS sequence"/>
</dbReference>
<protein>
    <submittedName>
        <fullName evidence="3">Acyltransferase family protein</fullName>
    </submittedName>
</protein>
<proteinExistence type="predicted"/>
<dbReference type="GO" id="GO:0016746">
    <property type="term" value="F:acyltransferase activity"/>
    <property type="evidence" value="ECO:0007669"/>
    <property type="project" value="UniProtKB-KW"/>
</dbReference>
<feature type="transmembrane region" description="Helical" evidence="1">
    <location>
        <begin position="119"/>
        <end position="139"/>
    </location>
</feature>